<evidence type="ECO:0000256" key="2">
    <source>
        <dbReference type="ARBA" id="ARBA00010992"/>
    </source>
</evidence>
<feature type="transmembrane region" description="Helical" evidence="8">
    <location>
        <begin position="239"/>
        <end position="264"/>
    </location>
</feature>
<dbReference type="InterPro" id="IPR036259">
    <property type="entry name" value="MFS_trans_sf"/>
</dbReference>
<reference evidence="10" key="1">
    <citation type="submission" date="2022-11" db="EMBL/GenBank/DDBJ databases">
        <title>Marilongibacter aestuarii gen. nov., sp. nov., isolated from tidal flat sediment.</title>
        <authorList>
            <person name="Jiayan W."/>
        </authorList>
    </citation>
    <scope>NUCLEOTIDE SEQUENCE</scope>
    <source>
        <strain evidence="10">Z1-6</strain>
    </source>
</reference>
<evidence type="ECO:0000313" key="11">
    <source>
        <dbReference type="Proteomes" id="UP001145087"/>
    </source>
</evidence>
<feature type="transmembrane region" description="Helical" evidence="8">
    <location>
        <begin position="132"/>
        <end position="150"/>
    </location>
</feature>
<comment type="caution">
    <text evidence="10">The sequence shown here is derived from an EMBL/GenBank/DDBJ whole genome shotgun (WGS) entry which is preliminary data.</text>
</comment>
<dbReference type="RefSeq" id="WP_343334699.1">
    <property type="nucleotide sequence ID" value="NZ_JAPOHD010000055.1"/>
</dbReference>
<feature type="transmembrane region" description="Helical" evidence="8">
    <location>
        <begin position="5"/>
        <end position="26"/>
    </location>
</feature>
<dbReference type="InterPro" id="IPR050814">
    <property type="entry name" value="Myo-inositol_Transporter"/>
</dbReference>
<evidence type="ECO:0000256" key="6">
    <source>
        <dbReference type="ARBA" id="ARBA00023136"/>
    </source>
</evidence>
<dbReference type="PROSITE" id="PS00216">
    <property type="entry name" value="SUGAR_TRANSPORT_1"/>
    <property type="match status" value="1"/>
</dbReference>
<dbReference type="EMBL" id="JAPOHD010000055">
    <property type="protein sequence ID" value="MCY1722373.1"/>
    <property type="molecule type" value="Genomic_DNA"/>
</dbReference>
<feature type="transmembrane region" description="Helical" evidence="8">
    <location>
        <begin position="372"/>
        <end position="391"/>
    </location>
</feature>
<dbReference type="InterPro" id="IPR005828">
    <property type="entry name" value="MFS_sugar_transport-like"/>
</dbReference>
<evidence type="ECO:0000259" key="9">
    <source>
        <dbReference type="PROSITE" id="PS50850"/>
    </source>
</evidence>
<dbReference type="Pfam" id="PF00083">
    <property type="entry name" value="Sugar_tr"/>
    <property type="match status" value="1"/>
</dbReference>
<dbReference type="PANTHER" id="PTHR48020:SF12">
    <property type="entry name" value="PROTON MYO-INOSITOL COTRANSPORTER"/>
    <property type="match status" value="1"/>
</dbReference>
<keyword evidence="6 8" id="KW-0472">Membrane</keyword>
<dbReference type="SUPFAM" id="SSF103473">
    <property type="entry name" value="MFS general substrate transporter"/>
    <property type="match status" value="1"/>
</dbReference>
<feature type="transmembrane region" description="Helical" evidence="8">
    <location>
        <begin position="99"/>
        <end position="120"/>
    </location>
</feature>
<dbReference type="InterPro" id="IPR003663">
    <property type="entry name" value="Sugar/inositol_transpt"/>
</dbReference>
<evidence type="ECO:0000256" key="5">
    <source>
        <dbReference type="ARBA" id="ARBA00022989"/>
    </source>
</evidence>
<comment type="subcellular location">
    <subcellularLocation>
        <location evidence="1">Membrane</location>
        <topology evidence="1">Multi-pass membrane protein</topology>
    </subcellularLocation>
</comment>
<accession>A0A9X3F8C7</accession>
<dbReference type="Proteomes" id="UP001145087">
    <property type="component" value="Unassembled WGS sequence"/>
</dbReference>
<feature type="transmembrane region" description="Helical" evidence="8">
    <location>
        <begin position="335"/>
        <end position="360"/>
    </location>
</feature>
<feature type="transmembrane region" description="Helical" evidence="8">
    <location>
        <begin position="279"/>
        <end position="301"/>
    </location>
</feature>
<feature type="transmembrane region" description="Helical" evidence="8">
    <location>
        <begin position="73"/>
        <end position="93"/>
    </location>
</feature>
<keyword evidence="5 8" id="KW-1133">Transmembrane helix</keyword>
<dbReference type="PRINTS" id="PR00171">
    <property type="entry name" value="SUGRTRNSPORT"/>
</dbReference>
<evidence type="ECO:0000256" key="8">
    <source>
        <dbReference type="SAM" id="Phobius"/>
    </source>
</evidence>
<dbReference type="PROSITE" id="PS50850">
    <property type="entry name" value="MFS"/>
    <property type="match status" value="1"/>
</dbReference>
<feature type="transmembrane region" description="Helical" evidence="8">
    <location>
        <begin position="46"/>
        <end position="66"/>
    </location>
</feature>
<keyword evidence="4 8" id="KW-0812">Transmembrane</keyword>
<dbReference type="NCBIfam" id="TIGR00879">
    <property type="entry name" value="SP"/>
    <property type="match status" value="1"/>
</dbReference>
<dbReference type="PROSITE" id="PS00217">
    <property type="entry name" value="SUGAR_TRANSPORT_2"/>
    <property type="match status" value="1"/>
</dbReference>
<dbReference type="InterPro" id="IPR020846">
    <property type="entry name" value="MFS_dom"/>
</dbReference>
<dbReference type="GO" id="GO:0016020">
    <property type="term" value="C:membrane"/>
    <property type="evidence" value="ECO:0007669"/>
    <property type="project" value="UniProtKB-SubCell"/>
</dbReference>
<evidence type="ECO:0000256" key="3">
    <source>
        <dbReference type="ARBA" id="ARBA00022448"/>
    </source>
</evidence>
<evidence type="ECO:0000256" key="1">
    <source>
        <dbReference type="ARBA" id="ARBA00004141"/>
    </source>
</evidence>
<evidence type="ECO:0000256" key="7">
    <source>
        <dbReference type="RuleBase" id="RU003346"/>
    </source>
</evidence>
<feature type="transmembrane region" description="Helical" evidence="8">
    <location>
        <begin position="162"/>
        <end position="183"/>
    </location>
</feature>
<dbReference type="GO" id="GO:0022857">
    <property type="term" value="F:transmembrane transporter activity"/>
    <property type="evidence" value="ECO:0007669"/>
    <property type="project" value="InterPro"/>
</dbReference>
<comment type="similarity">
    <text evidence="2 7">Belongs to the major facilitator superfamily. Sugar transporter (TC 2.A.1.1) family.</text>
</comment>
<feature type="domain" description="Major facilitator superfamily (MFS) profile" evidence="9">
    <location>
        <begin position="8"/>
        <end position="430"/>
    </location>
</feature>
<keyword evidence="11" id="KW-1185">Reference proteome</keyword>
<gene>
    <name evidence="10" type="ORF">OU798_18635</name>
</gene>
<dbReference type="InterPro" id="IPR005829">
    <property type="entry name" value="Sugar_transporter_CS"/>
</dbReference>
<feature type="transmembrane region" description="Helical" evidence="8">
    <location>
        <begin position="308"/>
        <end position="329"/>
    </location>
</feature>
<evidence type="ECO:0000256" key="4">
    <source>
        <dbReference type="ARBA" id="ARBA00022692"/>
    </source>
</evidence>
<organism evidence="10 11">
    <name type="scientific">Draconibacterium aestuarii</name>
    <dbReference type="NCBI Taxonomy" id="2998507"/>
    <lineage>
        <taxon>Bacteria</taxon>
        <taxon>Pseudomonadati</taxon>
        <taxon>Bacteroidota</taxon>
        <taxon>Bacteroidia</taxon>
        <taxon>Marinilabiliales</taxon>
        <taxon>Prolixibacteraceae</taxon>
        <taxon>Draconibacterium</taxon>
    </lineage>
</organism>
<dbReference type="PANTHER" id="PTHR48020">
    <property type="entry name" value="PROTON MYO-INOSITOL COTRANSPORTER"/>
    <property type="match status" value="1"/>
</dbReference>
<feature type="transmembrane region" description="Helical" evidence="8">
    <location>
        <begin position="403"/>
        <end position="422"/>
    </location>
</feature>
<evidence type="ECO:0000313" key="10">
    <source>
        <dbReference type="EMBL" id="MCY1722373.1"/>
    </source>
</evidence>
<dbReference type="AlphaFoldDB" id="A0A9X3F8C7"/>
<protein>
    <submittedName>
        <fullName evidence="10">Sugar porter family MFS transporter</fullName>
    </submittedName>
</protein>
<sequence>MPKNLFLYTIVAALGGFLFGFDTAVINGALPFFRDHFELDKVMEGWAMSSAIFGCIIGAIGVGRLGDKYGRRAMLKITALLFLISALGTGLAGNISFFIIFRIIGGLAVGGASVLSPMYISEVAPPKYRGRFTILFQLSLVIGILVAFATDLALINSGINNWRWMFISEAAPATLFFVLLFFVGRSPRWLVKKGLNEEAQLVIDQTNAGNNNVHLLEEIQNSIDNEVVEHIKYLFKKPFLRLVIIGVLIGMFNQFTGIAVVMIYSSDIFRAAGFGTESAILQTVIVGFTNLGFTILAMAFIDKIGRKIMLLLGSVGMTIFLGIFSYIFLFNVGGFMPLVFMIAFVACFAFSQGAVVWVLFAEMFPNNIRSRGVSIGSFSHWVFYAILLFLFPVIQKSFNDNRGIGYVFAFFAVFTFISFFFFKKYIVETKGKTLEELERDTLKQ</sequence>
<dbReference type="Gene3D" id="1.20.1250.20">
    <property type="entry name" value="MFS general substrate transporter like domains"/>
    <property type="match status" value="2"/>
</dbReference>
<keyword evidence="3 7" id="KW-0813">Transport</keyword>
<name>A0A9X3F8C7_9BACT</name>
<proteinExistence type="inferred from homology"/>